<evidence type="ECO:0000259" key="1">
    <source>
        <dbReference type="Pfam" id="PF07287"/>
    </source>
</evidence>
<accession>M7SGH7</accession>
<protein>
    <submittedName>
        <fullName evidence="3">Putative duf1446 domain protein</fullName>
    </submittedName>
</protein>
<dbReference type="KEGG" id="ela:UCREL1_9692"/>
<dbReference type="OrthoDB" id="10265871at2759"/>
<sequence length="668" mass="73798">MLQKPHIRIGNVSGATGDHPHAMARMVRSGDVQVITGDWLSEMNIAWNAITKRDVDSNLGYENGFYGQLEECIDDIMARDIKVVTNAGALNTLALYDKVKQLCKQRGYGDTIVAAVLGDDITGLLEDEQARHSLQLPHLDHPERNLNDWGFRPCCGNAYIGCWGIAKALRAGAKIVICGRCTDASPVMGAAAWYYGWREEQFQELAGSLLAAHLIECGPYVVGANFSGFKDFLPDLVDLAFPIAEIDPTGGFAITKTAEGGGHVTKATVTAQLLYELQGHLYLNPDTVADLSEVRVETVGEDRVQVSNVKGLPPPPTTKVMIAAEGGYQAEATFYLNGLDVQEKATMMRNQLSYMFKDSNFSKLSIEQYGTQADNPTSQQAGTVSLRVFAQARRRDDITAAKFKTPIYAVRMQSYPGYHMNLDFRTMDPKPFMEMFPGLIPQSAIDHRVQMSTGEVFSIHPPRIIAEYPVVRPSADATDSADLTSFGPTEFAPLGSIVHARSGDKADNSNVGFFVRHDDEYPWLRTLLSVSKLKQLLGEDWYKGNIQRRVERVEFPGINAVHFRILNNLNGGIASSNRIDGLAVAESIVYSHVKGRMSNRRIRGFGKSQIRNDSHVGILLSYRRYKLGSCRQHRVDLGFDDVGNNGVTELVEDLRTVPCHDPPLGNCH</sequence>
<organism evidence="3 4">
    <name type="scientific">Eutypa lata (strain UCR-EL1)</name>
    <name type="common">Grapevine dieback disease fungus</name>
    <name type="synonym">Eutypa armeniacae</name>
    <dbReference type="NCBI Taxonomy" id="1287681"/>
    <lineage>
        <taxon>Eukaryota</taxon>
        <taxon>Fungi</taxon>
        <taxon>Dikarya</taxon>
        <taxon>Ascomycota</taxon>
        <taxon>Pezizomycotina</taxon>
        <taxon>Sordariomycetes</taxon>
        <taxon>Xylariomycetidae</taxon>
        <taxon>Xylariales</taxon>
        <taxon>Diatrypaceae</taxon>
        <taxon>Eutypa</taxon>
    </lineage>
</organism>
<feature type="domain" description="AtuA-like ferredoxin-fold" evidence="2">
    <location>
        <begin position="493"/>
        <end position="582"/>
    </location>
</feature>
<dbReference type="EMBL" id="KB707234">
    <property type="protein sequence ID" value="EMR63368.1"/>
    <property type="molecule type" value="Genomic_DNA"/>
</dbReference>
<reference evidence="4" key="1">
    <citation type="journal article" date="2013" name="Genome Announc.">
        <title>Draft genome sequence of the grapevine dieback fungus Eutypa lata UCR-EL1.</title>
        <authorList>
            <person name="Blanco-Ulate B."/>
            <person name="Rolshausen P.E."/>
            <person name="Cantu D."/>
        </authorList>
    </citation>
    <scope>NUCLEOTIDE SEQUENCE [LARGE SCALE GENOMIC DNA]</scope>
    <source>
        <strain evidence="4">UCR-EL1</strain>
    </source>
</reference>
<name>M7SGH7_EUTLA</name>
<dbReference type="HOGENOM" id="CLU_012617_0_0_1"/>
<dbReference type="Pfam" id="PF23544">
    <property type="entry name" value="AtuA_ferredoxin"/>
    <property type="match status" value="1"/>
</dbReference>
<evidence type="ECO:0000313" key="4">
    <source>
        <dbReference type="Proteomes" id="UP000012174"/>
    </source>
</evidence>
<evidence type="ECO:0000313" key="3">
    <source>
        <dbReference type="EMBL" id="EMR63368.1"/>
    </source>
</evidence>
<evidence type="ECO:0000259" key="2">
    <source>
        <dbReference type="Pfam" id="PF23544"/>
    </source>
</evidence>
<feature type="domain" description="Acyclic terpene utilisation N-terminal" evidence="1">
    <location>
        <begin position="7"/>
        <end position="451"/>
    </location>
</feature>
<gene>
    <name evidence="3" type="ORF">UCREL1_9692</name>
</gene>
<dbReference type="Proteomes" id="UP000012174">
    <property type="component" value="Unassembled WGS sequence"/>
</dbReference>
<dbReference type="OMA" id="HAMSRMV"/>
<dbReference type="AlphaFoldDB" id="M7SGH7"/>
<proteinExistence type="predicted"/>
<dbReference type="Pfam" id="PF07287">
    <property type="entry name" value="AtuA"/>
    <property type="match status" value="1"/>
</dbReference>
<dbReference type="PANTHER" id="PTHR47585:SF1">
    <property type="entry name" value="DUF1446 DOMAIN-CONTAINING PROTEIN"/>
    <property type="match status" value="1"/>
</dbReference>
<dbReference type="PANTHER" id="PTHR47585">
    <property type="match status" value="1"/>
</dbReference>
<dbReference type="eggNOG" id="ENOG502QS8D">
    <property type="taxonomic scope" value="Eukaryota"/>
</dbReference>
<keyword evidence="4" id="KW-1185">Reference proteome</keyword>
<dbReference type="InterPro" id="IPR056362">
    <property type="entry name" value="AtuA-like_ferredoxin_dom"/>
</dbReference>
<dbReference type="InterPro" id="IPR010839">
    <property type="entry name" value="AtuA_N"/>
</dbReference>